<feature type="chain" id="PRO_5017582685" evidence="1">
    <location>
        <begin position="25"/>
        <end position="599"/>
    </location>
</feature>
<dbReference type="InterPro" id="IPR050491">
    <property type="entry name" value="AmpC-like"/>
</dbReference>
<evidence type="ECO:0000259" key="2">
    <source>
        <dbReference type="Pfam" id="PF00144"/>
    </source>
</evidence>
<dbReference type="Pfam" id="PF00144">
    <property type="entry name" value="Beta-lactamase"/>
    <property type="match status" value="1"/>
</dbReference>
<feature type="signal peptide" evidence="1">
    <location>
        <begin position="1"/>
        <end position="24"/>
    </location>
</feature>
<dbReference type="SUPFAM" id="SSF56601">
    <property type="entry name" value="beta-lactamase/transpeptidase-like"/>
    <property type="match status" value="1"/>
</dbReference>
<feature type="domain" description="Beta-lactamase-related" evidence="2">
    <location>
        <begin position="47"/>
        <end position="377"/>
    </location>
</feature>
<proteinExistence type="predicted"/>
<dbReference type="OMA" id="MLQGYIV"/>
<sequence length="599" mass="64668">MQAIYREVVLSISMFSLLSATLLAMQPAPTEQRAAQQPTTQRAPDAIDSVVATQMARREIVGLSLAIIDDGRVVETRAYGTITRGGTDRVTPSTLFQAGSISKPVSALAALQLVDQGALSLDDNVNDKLRAWRVPDNPFTQQEPVTLRRLLSHTAGLTVHGFPGYAVGAAVPSVPDVLDGRGNTGAVRVNVLPGSIWRYSGGGYTVMQQLVVDVSGVPFPTHLRDRVLQPLGMEHSSFEQPLPAARAAQTASGHLLNRQPVPGRWHVYPEMAAAGLWTTPTDLARYAIGVQQMFAGKSSVLSADMTRQMLTEQKSGYGLGPAVASSGATLRFHHNGRDEGFDASLVAYAQSGDGAVVMINGNDNSRAVNRIIDAIAKARQWPDWEAPKPEMVARAPRTSRLPDEVSGRYEFQNNNMLTLFVQDGVLFTDVNGLRDEDWIPTADGRLVSTDRAVSFRPVRDTRGAITGVAWTSPNGTTRQIPRIGPLFTVSAGRDPDPHFTVRFDSARVHLATGGAAVTGSPLLTEGARAVFTRPTMDFANVSARQFVISEDVRGRGIERHGHAIVRVAHYRLQTAGGERLVIVHVDADGRVADFDVVSR</sequence>
<name>A0A3D4VB48_9BACT</name>
<dbReference type="Gene3D" id="3.40.710.10">
    <property type="entry name" value="DD-peptidase/beta-lactamase superfamily"/>
    <property type="match status" value="1"/>
</dbReference>
<dbReference type="PANTHER" id="PTHR46825:SF12">
    <property type="entry name" value="PENICILLIN-BINDING PROTEIN 4"/>
    <property type="match status" value="1"/>
</dbReference>
<dbReference type="InterPro" id="IPR001466">
    <property type="entry name" value="Beta-lactam-related"/>
</dbReference>
<dbReference type="Proteomes" id="UP000264071">
    <property type="component" value="Unassembled WGS sequence"/>
</dbReference>
<accession>A0A3D4VB48</accession>
<dbReference type="AlphaFoldDB" id="A0A3D4VB48"/>
<keyword evidence="3" id="KW-0378">Hydrolase</keyword>
<dbReference type="InterPro" id="IPR012338">
    <property type="entry name" value="Beta-lactam/transpept-like"/>
</dbReference>
<comment type="caution">
    <text evidence="3">The sequence shown here is derived from an EMBL/GenBank/DDBJ whole genome shotgun (WGS) entry which is preliminary data.</text>
</comment>
<evidence type="ECO:0000313" key="3">
    <source>
        <dbReference type="EMBL" id="HCT57972.1"/>
    </source>
</evidence>
<organism evidence="3 4">
    <name type="scientific">Gemmatimonas aurantiaca</name>
    <dbReference type="NCBI Taxonomy" id="173480"/>
    <lineage>
        <taxon>Bacteria</taxon>
        <taxon>Pseudomonadati</taxon>
        <taxon>Gemmatimonadota</taxon>
        <taxon>Gemmatimonadia</taxon>
        <taxon>Gemmatimonadales</taxon>
        <taxon>Gemmatimonadaceae</taxon>
        <taxon>Gemmatimonas</taxon>
    </lineage>
</organism>
<gene>
    <name evidence="3" type="ORF">DGD08_12280</name>
</gene>
<evidence type="ECO:0000313" key="4">
    <source>
        <dbReference type="Proteomes" id="UP000264071"/>
    </source>
</evidence>
<dbReference type="EMBL" id="DPIY01000010">
    <property type="protein sequence ID" value="HCT57972.1"/>
    <property type="molecule type" value="Genomic_DNA"/>
</dbReference>
<keyword evidence="1" id="KW-0732">Signal</keyword>
<dbReference type="PANTHER" id="PTHR46825">
    <property type="entry name" value="D-ALANYL-D-ALANINE-CARBOXYPEPTIDASE/ENDOPEPTIDASE AMPH"/>
    <property type="match status" value="1"/>
</dbReference>
<dbReference type="GO" id="GO:0016787">
    <property type="term" value="F:hydrolase activity"/>
    <property type="evidence" value="ECO:0007669"/>
    <property type="project" value="UniProtKB-KW"/>
</dbReference>
<protein>
    <submittedName>
        <fullName evidence="3">Serine hydrolase</fullName>
    </submittedName>
</protein>
<reference evidence="3 4" key="1">
    <citation type="journal article" date="2018" name="Nat. Biotechnol.">
        <title>A standardized bacterial taxonomy based on genome phylogeny substantially revises the tree of life.</title>
        <authorList>
            <person name="Parks D.H."/>
            <person name="Chuvochina M."/>
            <person name="Waite D.W."/>
            <person name="Rinke C."/>
            <person name="Skarshewski A."/>
            <person name="Chaumeil P.A."/>
            <person name="Hugenholtz P."/>
        </authorList>
    </citation>
    <scope>NUCLEOTIDE SEQUENCE [LARGE SCALE GENOMIC DNA]</scope>
    <source>
        <strain evidence="3">UBA8844</strain>
    </source>
</reference>
<evidence type="ECO:0000256" key="1">
    <source>
        <dbReference type="SAM" id="SignalP"/>
    </source>
</evidence>